<dbReference type="Pfam" id="PF00582">
    <property type="entry name" value="Usp"/>
    <property type="match status" value="1"/>
</dbReference>
<evidence type="ECO:0000313" key="3">
    <source>
        <dbReference type="Proteomes" id="UP000628840"/>
    </source>
</evidence>
<comment type="caution">
    <text evidence="2">The sequence shown here is derived from an EMBL/GenBank/DDBJ whole genome shotgun (WGS) entry which is preliminary data.</text>
</comment>
<dbReference type="EMBL" id="BMPF01000001">
    <property type="protein sequence ID" value="GGL25108.1"/>
    <property type="molecule type" value="Genomic_DNA"/>
</dbReference>
<dbReference type="RefSeq" id="WP_188878546.1">
    <property type="nucleotide sequence ID" value="NZ_BMPF01000001.1"/>
</dbReference>
<dbReference type="Gene3D" id="3.40.50.620">
    <property type="entry name" value="HUPs"/>
    <property type="match status" value="1"/>
</dbReference>
<dbReference type="AlphaFoldDB" id="A0A830F6K6"/>
<dbReference type="InterPro" id="IPR006016">
    <property type="entry name" value="UspA"/>
</dbReference>
<accession>A0A830F6K6</accession>
<evidence type="ECO:0000313" key="2">
    <source>
        <dbReference type="EMBL" id="GGL25108.1"/>
    </source>
</evidence>
<evidence type="ECO:0000259" key="1">
    <source>
        <dbReference type="Pfam" id="PF00582"/>
    </source>
</evidence>
<dbReference type="CDD" id="cd00293">
    <property type="entry name" value="USP-like"/>
    <property type="match status" value="1"/>
</dbReference>
<reference evidence="2 3" key="1">
    <citation type="journal article" date="2019" name="Int. J. Syst. Evol. Microbiol.">
        <title>The Global Catalogue of Microorganisms (GCM) 10K type strain sequencing project: providing services to taxonomists for standard genome sequencing and annotation.</title>
        <authorList>
            <consortium name="The Broad Institute Genomics Platform"/>
            <consortium name="The Broad Institute Genome Sequencing Center for Infectious Disease"/>
            <person name="Wu L."/>
            <person name="Ma J."/>
        </authorList>
    </citation>
    <scope>NUCLEOTIDE SEQUENCE [LARGE SCALE GENOMIC DNA]</scope>
    <source>
        <strain evidence="2 3">JCM 19585</strain>
    </source>
</reference>
<dbReference type="SUPFAM" id="SSF52402">
    <property type="entry name" value="Adenine nucleotide alpha hydrolases-like"/>
    <property type="match status" value="1"/>
</dbReference>
<organism evidence="2 3">
    <name type="scientific">Halarchaeum grantii</name>
    <dbReference type="NCBI Taxonomy" id="1193105"/>
    <lineage>
        <taxon>Archaea</taxon>
        <taxon>Methanobacteriati</taxon>
        <taxon>Methanobacteriota</taxon>
        <taxon>Stenosarchaea group</taxon>
        <taxon>Halobacteria</taxon>
        <taxon>Halobacteriales</taxon>
        <taxon>Halobacteriaceae</taxon>
    </lineage>
</organism>
<dbReference type="InterPro" id="IPR014729">
    <property type="entry name" value="Rossmann-like_a/b/a_fold"/>
</dbReference>
<gene>
    <name evidence="2" type="ORF">GCM10009037_05830</name>
</gene>
<proteinExistence type="predicted"/>
<dbReference type="Proteomes" id="UP000628840">
    <property type="component" value="Unassembled WGS sequence"/>
</dbReference>
<sequence length="153" mass="15823">MDTDLDTVVIALGPDVSDAAADRLVETAMQVAGPTDATVVLAYVFSGEQFIDAAKRLGHPDASREDVDDVLADHETVERLGATLADHGITYAVRGAVGKVAEEVVAIADDVTAGRVIVSGRPRSPTGKAVFGSTAQSVILDASCPVTYVAVEE</sequence>
<feature type="domain" description="UspA" evidence="1">
    <location>
        <begin position="15"/>
        <end position="149"/>
    </location>
</feature>
<name>A0A830F6K6_9EURY</name>
<dbReference type="OrthoDB" id="265325at2157"/>
<protein>
    <submittedName>
        <fullName evidence="2">Universal stress protein UspA</fullName>
    </submittedName>
</protein>
<keyword evidence="3" id="KW-1185">Reference proteome</keyword>